<evidence type="ECO:0000313" key="1">
    <source>
        <dbReference type="EMBL" id="MXU85260.1"/>
    </source>
</evidence>
<reference evidence="1" key="1">
    <citation type="submission" date="2019-12" db="EMBL/GenBank/DDBJ databases">
        <title>An insight into the sialome of adult female Ixodes ricinus ticks feeding for 6 days.</title>
        <authorList>
            <person name="Perner J."/>
            <person name="Ribeiro J.M.C."/>
        </authorList>
    </citation>
    <scope>NUCLEOTIDE SEQUENCE</scope>
    <source>
        <strain evidence="1">Semi-engorged</strain>
        <tissue evidence="1">Salivary glands</tissue>
    </source>
</reference>
<name>A0A6B0U9D3_IXORI</name>
<protein>
    <submittedName>
        <fullName evidence="1">Putative secreted protein</fullName>
    </submittedName>
</protein>
<proteinExistence type="predicted"/>
<sequence>MERCAEPSLLTLMLATSAESSSSSRTHSLANRAASQSGWPSALSYTSKQTELWPAALATCFCHFAGTGVPSGKTGTKLPSGIPLM</sequence>
<accession>A0A6B0U9D3</accession>
<organism evidence="1">
    <name type="scientific">Ixodes ricinus</name>
    <name type="common">Common tick</name>
    <name type="synonym">Acarus ricinus</name>
    <dbReference type="NCBI Taxonomy" id="34613"/>
    <lineage>
        <taxon>Eukaryota</taxon>
        <taxon>Metazoa</taxon>
        <taxon>Ecdysozoa</taxon>
        <taxon>Arthropoda</taxon>
        <taxon>Chelicerata</taxon>
        <taxon>Arachnida</taxon>
        <taxon>Acari</taxon>
        <taxon>Parasitiformes</taxon>
        <taxon>Ixodida</taxon>
        <taxon>Ixodoidea</taxon>
        <taxon>Ixodidae</taxon>
        <taxon>Ixodinae</taxon>
        <taxon>Ixodes</taxon>
    </lineage>
</organism>
<dbReference type="EMBL" id="GIFC01003177">
    <property type="protein sequence ID" value="MXU85260.1"/>
    <property type="molecule type" value="Transcribed_RNA"/>
</dbReference>
<dbReference type="AlphaFoldDB" id="A0A6B0U9D3"/>